<feature type="transmembrane region" description="Helical" evidence="1">
    <location>
        <begin position="169"/>
        <end position="191"/>
    </location>
</feature>
<dbReference type="NCBIfam" id="NF038065">
    <property type="entry name" value="Pr6Pr"/>
    <property type="match status" value="1"/>
</dbReference>
<dbReference type="Proteomes" id="UP000548476">
    <property type="component" value="Unassembled WGS sequence"/>
</dbReference>
<evidence type="ECO:0008006" key="4">
    <source>
        <dbReference type="Google" id="ProtNLM"/>
    </source>
</evidence>
<protein>
    <recommendedName>
        <fullName evidence="4">Integral membrane regulator</fullName>
    </recommendedName>
</protein>
<keyword evidence="1" id="KW-0472">Membrane</keyword>
<evidence type="ECO:0000313" key="2">
    <source>
        <dbReference type="EMBL" id="MBB6034633.1"/>
    </source>
</evidence>
<dbReference type="RefSeq" id="WP_184787513.1">
    <property type="nucleotide sequence ID" value="NZ_BONT01000110.1"/>
</dbReference>
<reference evidence="2 3" key="1">
    <citation type="submission" date="2020-08" db="EMBL/GenBank/DDBJ databases">
        <title>Genomic Encyclopedia of Type Strains, Phase IV (KMG-IV): sequencing the most valuable type-strain genomes for metagenomic binning, comparative biology and taxonomic classification.</title>
        <authorList>
            <person name="Goeker M."/>
        </authorList>
    </citation>
    <scope>NUCLEOTIDE SEQUENCE [LARGE SCALE GENOMIC DNA]</scope>
    <source>
        <strain evidence="2 3">YIM 65646</strain>
    </source>
</reference>
<dbReference type="AlphaFoldDB" id="A0A841FI47"/>
<keyword evidence="1" id="KW-1133">Transmembrane helix</keyword>
<sequence>MYGKLVASYRLLFGLLTLGVFVERLFAGADLGRLLSFFTIQSNVIGGAVLVWGAVAILRGREESRGLSSLRGAAATYLITTGVVVVVLLSDVDPAGLDTPGYVDVVMHKILPVVMLIDWLIVPPANRLGVTDAATWLIYPLAYAAYTLIRGPFADWYPYPFIDPREKGYGHVAVMCAGITVWFVALAAALVRIGNLLRNRAPRTGRPLPTSPGR</sequence>
<evidence type="ECO:0000256" key="1">
    <source>
        <dbReference type="SAM" id="Phobius"/>
    </source>
</evidence>
<feature type="transmembrane region" description="Helical" evidence="1">
    <location>
        <begin position="101"/>
        <end position="121"/>
    </location>
</feature>
<keyword evidence="3" id="KW-1185">Reference proteome</keyword>
<name>A0A841FI47_9ACTN</name>
<organism evidence="2 3">
    <name type="scientific">Phytomonospora endophytica</name>
    <dbReference type="NCBI Taxonomy" id="714109"/>
    <lineage>
        <taxon>Bacteria</taxon>
        <taxon>Bacillati</taxon>
        <taxon>Actinomycetota</taxon>
        <taxon>Actinomycetes</taxon>
        <taxon>Micromonosporales</taxon>
        <taxon>Micromonosporaceae</taxon>
        <taxon>Phytomonospora</taxon>
    </lineage>
</organism>
<gene>
    <name evidence="2" type="ORF">HNR73_002487</name>
</gene>
<dbReference type="InterPro" id="IPR049713">
    <property type="entry name" value="Pr6Pr-like"/>
</dbReference>
<accession>A0A841FI47</accession>
<feature type="transmembrane region" description="Helical" evidence="1">
    <location>
        <begin position="133"/>
        <end position="149"/>
    </location>
</feature>
<evidence type="ECO:0000313" key="3">
    <source>
        <dbReference type="Proteomes" id="UP000548476"/>
    </source>
</evidence>
<comment type="caution">
    <text evidence="2">The sequence shown here is derived from an EMBL/GenBank/DDBJ whole genome shotgun (WGS) entry which is preliminary data.</text>
</comment>
<dbReference type="EMBL" id="JACHGT010000005">
    <property type="protein sequence ID" value="MBB6034633.1"/>
    <property type="molecule type" value="Genomic_DNA"/>
</dbReference>
<keyword evidence="1" id="KW-0812">Transmembrane</keyword>
<feature type="transmembrane region" description="Helical" evidence="1">
    <location>
        <begin position="37"/>
        <end position="58"/>
    </location>
</feature>
<feature type="transmembrane region" description="Helical" evidence="1">
    <location>
        <begin position="70"/>
        <end position="89"/>
    </location>
</feature>
<proteinExistence type="predicted"/>